<keyword evidence="2" id="KW-1185">Reference proteome</keyword>
<dbReference type="InterPro" id="IPR029044">
    <property type="entry name" value="Nucleotide-diphossugar_trans"/>
</dbReference>
<evidence type="ECO:0000313" key="1">
    <source>
        <dbReference type="EMBL" id="GKT29399.1"/>
    </source>
</evidence>
<reference evidence="1" key="1">
    <citation type="submission" date="2022-03" db="EMBL/GenBank/DDBJ databases">
        <title>Draft genome sequence of Aduncisulcus paluster, a free-living microaerophilic Fornicata.</title>
        <authorList>
            <person name="Yuyama I."/>
            <person name="Kume K."/>
            <person name="Tamura T."/>
            <person name="Inagaki Y."/>
            <person name="Hashimoto T."/>
        </authorList>
    </citation>
    <scope>NUCLEOTIDE SEQUENCE</scope>
    <source>
        <strain evidence="1">NY0171</strain>
    </source>
</reference>
<sequence>MTNANTDDRRHPLCTEKLVQALEDNPEAGLAYCDIAITNEENSDFYDGKVVDHYFWLNYDHINLLRRCEVGPMPVWRASLHDEIGLLTNGSLVPETTNFGCVLQKSIHLFMSEKFSAYT</sequence>
<dbReference type="Proteomes" id="UP001057375">
    <property type="component" value="Unassembled WGS sequence"/>
</dbReference>
<dbReference type="SUPFAM" id="SSF53448">
    <property type="entry name" value="Nucleotide-diphospho-sugar transferases"/>
    <property type="match status" value="1"/>
</dbReference>
<protein>
    <submittedName>
        <fullName evidence="1">Uncharacterized protein</fullName>
    </submittedName>
</protein>
<accession>A0ABQ5KA22</accession>
<organism evidence="1 2">
    <name type="scientific">Aduncisulcus paluster</name>
    <dbReference type="NCBI Taxonomy" id="2918883"/>
    <lineage>
        <taxon>Eukaryota</taxon>
        <taxon>Metamonada</taxon>
        <taxon>Carpediemonas-like organisms</taxon>
        <taxon>Aduncisulcus</taxon>
    </lineage>
</organism>
<proteinExistence type="predicted"/>
<name>A0ABQ5KA22_9EUKA</name>
<comment type="caution">
    <text evidence="1">The sequence shown here is derived from an EMBL/GenBank/DDBJ whole genome shotgun (WGS) entry which is preliminary data.</text>
</comment>
<dbReference type="Gene3D" id="3.90.550.10">
    <property type="entry name" value="Spore Coat Polysaccharide Biosynthesis Protein SpsA, Chain A"/>
    <property type="match status" value="1"/>
</dbReference>
<evidence type="ECO:0000313" key="2">
    <source>
        <dbReference type="Proteomes" id="UP001057375"/>
    </source>
</evidence>
<dbReference type="EMBL" id="BQXS01000830">
    <property type="protein sequence ID" value="GKT29399.1"/>
    <property type="molecule type" value="Genomic_DNA"/>
</dbReference>
<gene>
    <name evidence="1" type="ORF">ADUPG1_001174</name>
</gene>